<keyword evidence="2" id="KW-0472">Membrane</keyword>
<dbReference type="Proteomes" id="UP001256827">
    <property type="component" value="Chromosome"/>
</dbReference>
<organism evidence="3 4">
    <name type="scientific">Brevibacillus brevis</name>
    <name type="common">Bacillus brevis</name>
    <dbReference type="NCBI Taxonomy" id="1393"/>
    <lineage>
        <taxon>Bacteria</taxon>
        <taxon>Bacillati</taxon>
        <taxon>Bacillota</taxon>
        <taxon>Bacilli</taxon>
        <taxon>Bacillales</taxon>
        <taxon>Paenibacillaceae</taxon>
        <taxon>Brevibacillus</taxon>
    </lineage>
</organism>
<protein>
    <submittedName>
        <fullName evidence="3">Uncharacterized protein</fullName>
    </submittedName>
</protein>
<accession>A0ABY9T7U1</accession>
<dbReference type="EMBL" id="CP134050">
    <property type="protein sequence ID" value="WNC15539.1"/>
    <property type="molecule type" value="Genomic_DNA"/>
</dbReference>
<keyword evidence="2" id="KW-1133">Transmembrane helix</keyword>
<proteinExistence type="predicted"/>
<gene>
    <name evidence="3" type="ORF">RGB73_04140</name>
</gene>
<keyword evidence="4" id="KW-1185">Reference proteome</keyword>
<evidence type="ECO:0000256" key="1">
    <source>
        <dbReference type="SAM" id="MobiDB-lite"/>
    </source>
</evidence>
<feature type="transmembrane region" description="Helical" evidence="2">
    <location>
        <begin position="318"/>
        <end position="344"/>
    </location>
</feature>
<reference evidence="3 4" key="1">
    <citation type="submission" date="2023-09" db="EMBL/GenBank/DDBJ databases">
        <title>Complete Genome and Methylome dissection of Bacillus brevis NEB573 original source of BbsI restriction endonuclease.</title>
        <authorList>
            <person name="Fomenkov A."/>
            <person name="Roberts R.D."/>
        </authorList>
    </citation>
    <scope>NUCLEOTIDE SEQUENCE [LARGE SCALE GENOMIC DNA]</scope>
    <source>
        <strain evidence="3 4">NEB573</strain>
    </source>
</reference>
<sequence length="360" mass="37312">MSSLLRRSKWAGVIACLILLMNLLPFGAIVHAEGLSTGDVKPGDITPGDIDPGRLRPGDIQPGNVQWDTGGIQPGEIQPGDVQPGDVKPGNVDPGDLQPGDVQPGDVQPGDVQPGDVNPGNVQPGNVRPGSVQPGDTQPGGVSSGDIKPDNIAPGSVKPGDLGGSKDSQAYEYIKWSANNAFGGSLKYTADLTMQGEVSPSSLAWGRGLFLAELGVRAFDIQMKGTPLEDLSGSFVDGFDGAAGYANVKFISDLRSGLPVTGLVKGLNIAAAGISLVFDGYDTFTNFRDAFDSSKGKDERIDFFIDGTGTAGSTFIDAAVIAAMIPGGQTVAVVLVSVGAALWVGSRLVKWSRKIYKLFA</sequence>
<dbReference type="RefSeq" id="WP_310769393.1">
    <property type="nucleotide sequence ID" value="NZ_CP134050.1"/>
</dbReference>
<evidence type="ECO:0000256" key="2">
    <source>
        <dbReference type="SAM" id="Phobius"/>
    </source>
</evidence>
<evidence type="ECO:0000313" key="4">
    <source>
        <dbReference type="Proteomes" id="UP001256827"/>
    </source>
</evidence>
<evidence type="ECO:0000313" key="3">
    <source>
        <dbReference type="EMBL" id="WNC15539.1"/>
    </source>
</evidence>
<feature type="region of interest" description="Disordered" evidence="1">
    <location>
        <begin position="35"/>
        <end position="164"/>
    </location>
</feature>
<keyword evidence="2" id="KW-0812">Transmembrane</keyword>
<name>A0ABY9T7U1_BREBE</name>